<organism evidence="8 9">
    <name type="scientific">candidate division WOR-1 bacterium RIFOXYB2_FULL_36_35</name>
    <dbReference type="NCBI Taxonomy" id="1802578"/>
    <lineage>
        <taxon>Bacteria</taxon>
        <taxon>Bacillati</taxon>
        <taxon>Saganbacteria</taxon>
    </lineage>
</organism>
<dbReference type="InterPro" id="IPR035681">
    <property type="entry name" value="ComA-like_MBL"/>
</dbReference>
<evidence type="ECO:0000256" key="2">
    <source>
        <dbReference type="ARBA" id="ARBA00022475"/>
    </source>
</evidence>
<sequence>MFSRPFLAIAIFYALIIIILRPWIPLPASDFHTQSQPEIPIISPLSRHFVDVISKTTEKPYDLLLASVVFGSGMSPLDPDLKDKYKKVGLAHLLVASGTQVSILIGFSLMIVRNLRIPLNIGIVFVSIFNIIFTIMTGCGPSMIRAAVMGEISLLGLLLDRRGDIYNSLGIAALILMIIDPLIIFNIGFQLTFAATWALVYFCPILEKKGIPSIVSVSLAPILVTMPIILYNFNQFSVVALLVNVLVVPWIETLTVIGFISTILGSFFLPIAEILNYSLSLILKILNGIVYVFCDISFSAVYLQQPGFLFVLSYYAGLIYIAEVWKRGEKFVFDKRKGVTLLLLFISLFVWNGAFGDSEKFPKDKLQISVIDVKQGDSIFIRSPSGKTMLIDGGPCFKNGDAGRYFVLPFLYKQGINKIDVVVLTHPHDDHVGGLPSILKELQVGLILDSGQLHTSKRYMSFLEYVERKNISYMLARRGVKIDLGGGVLGEILHPTDKFIEESALNNNSVVMRLTYGKFAMMLTGDLEKEGEDQVLATFSNELIKSDVLKIGHHGSNTASSYDFLKVVDPSIAIISVGKKNQFHHPHKSTLSKLEERRISVFRTDLSGTVTVLTDGRGFWIR</sequence>
<feature type="transmembrane region" description="Helical" evidence="6">
    <location>
        <begin position="239"/>
        <end position="269"/>
    </location>
</feature>
<dbReference type="NCBIfam" id="TIGR00361">
    <property type="entry name" value="ComEC_Rec2"/>
    <property type="match status" value="1"/>
</dbReference>
<evidence type="ECO:0000259" key="7">
    <source>
        <dbReference type="SMART" id="SM00849"/>
    </source>
</evidence>
<evidence type="ECO:0000256" key="3">
    <source>
        <dbReference type="ARBA" id="ARBA00022692"/>
    </source>
</evidence>
<dbReference type="InterPro" id="IPR004797">
    <property type="entry name" value="Competence_ComEC/Rec2"/>
</dbReference>
<dbReference type="InterPro" id="IPR036866">
    <property type="entry name" value="RibonucZ/Hydroxyglut_hydro"/>
</dbReference>
<proteinExistence type="predicted"/>
<dbReference type="AlphaFoldDB" id="A0A1F4S1A8"/>
<evidence type="ECO:0000313" key="9">
    <source>
        <dbReference type="Proteomes" id="UP000177905"/>
    </source>
</evidence>
<evidence type="ECO:0000256" key="6">
    <source>
        <dbReference type="SAM" id="Phobius"/>
    </source>
</evidence>
<feature type="transmembrane region" description="Helical" evidence="6">
    <location>
        <begin position="6"/>
        <end position="24"/>
    </location>
</feature>
<evidence type="ECO:0000256" key="1">
    <source>
        <dbReference type="ARBA" id="ARBA00004651"/>
    </source>
</evidence>
<comment type="subcellular location">
    <subcellularLocation>
        <location evidence="1">Cell membrane</location>
        <topology evidence="1">Multi-pass membrane protein</topology>
    </subcellularLocation>
</comment>
<name>A0A1F4S1A8_UNCSA</name>
<feature type="transmembrane region" description="Helical" evidence="6">
    <location>
        <begin position="117"/>
        <end position="136"/>
    </location>
</feature>
<dbReference type="InterPro" id="IPR004477">
    <property type="entry name" value="ComEC_N"/>
</dbReference>
<accession>A0A1F4S1A8</accession>
<dbReference type="PANTHER" id="PTHR30619">
    <property type="entry name" value="DNA INTERNALIZATION/COMPETENCE PROTEIN COMEC/REC2"/>
    <property type="match status" value="1"/>
</dbReference>
<reference evidence="8 9" key="1">
    <citation type="journal article" date="2016" name="Nat. Commun.">
        <title>Thousands of microbial genomes shed light on interconnected biogeochemical processes in an aquifer system.</title>
        <authorList>
            <person name="Anantharaman K."/>
            <person name="Brown C.T."/>
            <person name="Hug L.A."/>
            <person name="Sharon I."/>
            <person name="Castelle C.J."/>
            <person name="Probst A.J."/>
            <person name="Thomas B.C."/>
            <person name="Singh A."/>
            <person name="Wilkins M.J."/>
            <person name="Karaoz U."/>
            <person name="Brodie E.L."/>
            <person name="Williams K.H."/>
            <person name="Hubbard S.S."/>
            <person name="Banfield J.F."/>
        </authorList>
    </citation>
    <scope>NUCLEOTIDE SEQUENCE [LARGE SCALE GENOMIC DNA]</scope>
</reference>
<dbReference type="SMART" id="SM00849">
    <property type="entry name" value="Lactamase_B"/>
    <property type="match status" value="1"/>
</dbReference>
<keyword evidence="3 6" id="KW-0812">Transmembrane</keyword>
<dbReference type="InterPro" id="IPR052159">
    <property type="entry name" value="Competence_DNA_uptake"/>
</dbReference>
<dbReference type="PANTHER" id="PTHR30619:SF1">
    <property type="entry name" value="RECOMBINATION PROTEIN 2"/>
    <property type="match status" value="1"/>
</dbReference>
<feature type="transmembrane region" description="Helical" evidence="6">
    <location>
        <begin position="214"/>
        <end position="233"/>
    </location>
</feature>
<feature type="transmembrane region" description="Helical" evidence="6">
    <location>
        <begin position="308"/>
        <end position="326"/>
    </location>
</feature>
<dbReference type="Proteomes" id="UP000177905">
    <property type="component" value="Unassembled WGS sequence"/>
</dbReference>
<evidence type="ECO:0000256" key="4">
    <source>
        <dbReference type="ARBA" id="ARBA00022989"/>
    </source>
</evidence>
<keyword evidence="5 6" id="KW-0472">Membrane</keyword>
<dbReference type="Pfam" id="PF00753">
    <property type="entry name" value="Lactamase_B"/>
    <property type="match status" value="1"/>
</dbReference>
<feature type="domain" description="Metallo-beta-lactamase" evidence="7">
    <location>
        <begin position="375"/>
        <end position="579"/>
    </location>
</feature>
<dbReference type="InterPro" id="IPR001279">
    <property type="entry name" value="Metallo-B-lactamas"/>
</dbReference>
<feature type="transmembrane region" description="Helical" evidence="6">
    <location>
        <begin position="171"/>
        <end position="202"/>
    </location>
</feature>
<dbReference type="Pfam" id="PF03772">
    <property type="entry name" value="Competence"/>
    <property type="match status" value="1"/>
</dbReference>
<evidence type="ECO:0000313" key="8">
    <source>
        <dbReference type="EMBL" id="OGC14169.1"/>
    </source>
</evidence>
<keyword evidence="2" id="KW-1003">Cell membrane</keyword>
<protein>
    <submittedName>
        <fullName evidence="8">DNA internalization-related competence protein ComEC/Rec2</fullName>
    </submittedName>
</protein>
<feature type="transmembrane region" description="Helical" evidence="6">
    <location>
        <begin position="90"/>
        <end position="111"/>
    </location>
</feature>
<dbReference type="NCBIfam" id="TIGR00360">
    <property type="entry name" value="ComEC_N-term"/>
    <property type="match status" value="1"/>
</dbReference>
<dbReference type="SUPFAM" id="SSF56281">
    <property type="entry name" value="Metallo-hydrolase/oxidoreductase"/>
    <property type="match status" value="1"/>
</dbReference>
<comment type="caution">
    <text evidence="8">The sequence shown here is derived from an EMBL/GenBank/DDBJ whole genome shotgun (WGS) entry which is preliminary data.</text>
</comment>
<dbReference type="GO" id="GO:0005886">
    <property type="term" value="C:plasma membrane"/>
    <property type="evidence" value="ECO:0007669"/>
    <property type="project" value="UniProtKB-SubCell"/>
</dbReference>
<dbReference type="GO" id="GO:0030420">
    <property type="term" value="P:establishment of competence for transformation"/>
    <property type="evidence" value="ECO:0007669"/>
    <property type="project" value="InterPro"/>
</dbReference>
<dbReference type="EMBL" id="MEUA01000040">
    <property type="protein sequence ID" value="OGC14169.1"/>
    <property type="molecule type" value="Genomic_DNA"/>
</dbReference>
<dbReference type="CDD" id="cd07731">
    <property type="entry name" value="ComA-like_MBL-fold"/>
    <property type="match status" value="1"/>
</dbReference>
<evidence type="ECO:0000256" key="5">
    <source>
        <dbReference type="ARBA" id="ARBA00023136"/>
    </source>
</evidence>
<feature type="transmembrane region" description="Helical" evidence="6">
    <location>
        <begin position="281"/>
        <end position="302"/>
    </location>
</feature>
<feature type="transmembrane region" description="Helical" evidence="6">
    <location>
        <begin position="338"/>
        <end position="355"/>
    </location>
</feature>
<keyword evidence="4 6" id="KW-1133">Transmembrane helix</keyword>
<dbReference type="Gene3D" id="3.60.15.10">
    <property type="entry name" value="Ribonuclease Z/Hydroxyacylglutathione hydrolase-like"/>
    <property type="match status" value="1"/>
</dbReference>
<gene>
    <name evidence="8" type="ORF">A2290_00640</name>
</gene>